<dbReference type="InterPro" id="IPR045865">
    <property type="entry name" value="ACT-like_dom_sf"/>
</dbReference>
<proteinExistence type="predicted"/>
<evidence type="ECO:0000313" key="4">
    <source>
        <dbReference type="EMBL" id="HIV99245.1"/>
    </source>
</evidence>
<dbReference type="AlphaFoldDB" id="A0A9D1PUB2"/>
<dbReference type="InterPro" id="IPR051257">
    <property type="entry name" value="Diverse_CBS-Domain"/>
</dbReference>
<dbReference type="Proteomes" id="UP000823936">
    <property type="component" value="Unassembled WGS sequence"/>
</dbReference>
<dbReference type="SMART" id="SM00116">
    <property type="entry name" value="CBS"/>
    <property type="match status" value="2"/>
</dbReference>
<protein>
    <submittedName>
        <fullName evidence="4">CBS domain-containing protein</fullName>
    </submittedName>
</protein>
<dbReference type="Pfam" id="PF00571">
    <property type="entry name" value="CBS"/>
    <property type="match status" value="2"/>
</dbReference>
<dbReference type="SUPFAM" id="SSF54631">
    <property type="entry name" value="CBS-domain pair"/>
    <property type="match status" value="1"/>
</dbReference>
<keyword evidence="1 2" id="KW-0129">CBS domain</keyword>
<feature type="domain" description="CBS" evidence="3">
    <location>
        <begin position="7"/>
        <end position="65"/>
    </location>
</feature>
<feature type="domain" description="CBS" evidence="3">
    <location>
        <begin position="83"/>
        <end position="140"/>
    </location>
</feature>
<evidence type="ECO:0000256" key="1">
    <source>
        <dbReference type="ARBA" id="ARBA00023122"/>
    </source>
</evidence>
<dbReference type="InterPro" id="IPR000644">
    <property type="entry name" value="CBS_dom"/>
</dbReference>
<name>A0A9D1PUB2_9SPIO</name>
<accession>A0A9D1PUB2</accession>
<dbReference type="PANTHER" id="PTHR43080">
    <property type="entry name" value="CBS DOMAIN-CONTAINING PROTEIN CBSX3, MITOCHONDRIAL"/>
    <property type="match status" value="1"/>
</dbReference>
<evidence type="ECO:0000313" key="5">
    <source>
        <dbReference type="Proteomes" id="UP000823936"/>
    </source>
</evidence>
<gene>
    <name evidence="4" type="ORF">IAB12_05680</name>
</gene>
<dbReference type="Gene3D" id="3.10.580.10">
    <property type="entry name" value="CBS-domain"/>
    <property type="match status" value="2"/>
</dbReference>
<dbReference type="PROSITE" id="PS51371">
    <property type="entry name" value="CBS"/>
    <property type="match status" value="2"/>
</dbReference>
<evidence type="ECO:0000259" key="3">
    <source>
        <dbReference type="PROSITE" id="PS51371"/>
    </source>
</evidence>
<organism evidence="4 5">
    <name type="scientific">Candidatus Ornithospirochaeta avicola</name>
    <dbReference type="NCBI Taxonomy" id="2840896"/>
    <lineage>
        <taxon>Bacteria</taxon>
        <taxon>Pseudomonadati</taxon>
        <taxon>Spirochaetota</taxon>
        <taxon>Spirochaetia</taxon>
        <taxon>Spirochaetales</taxon>
        <taxon>Spirochaetaceae</taxon>
        <taxon>Spirochaetaceae incertae sedis</taxon>
        <taxon>Candidatus Ornithospirochaeta</taxon>
    </lineage>
</organism>
<dbReference type="SUPFAM" id="SSF55021">
    <property type="entry name" value="ACT-like"/>
    <property type="match status" value="1"/>
</dbReference>
<sequence length="221" mass="24704">MFISRRMTKKPVVARSDYTCVEALRLMKAENVDKLPVLSSRGELVGVITEKDILRAHCETSERKISLLEQAFEVSTMTIDRIMSRDVVSCRPDTSIEEVSRIMVTMDLSFLPVTDEDGRLVGLVSKSDMFKILMELSGARHYGTRISFTVVDKIGTIANISKVLSDNNISIIAFCTYLDPDPSKVICSLKVEGADEAFLVKLLSPFVADFVDLGERRNEKT</sequence>
<comment type="caution">
    <text evidence="4">The sequence shown here is derived from an EMBL/GenBank/DDBJ whole genome shotgun (WGS) entry which is preliminary data.</text>
</comment>
<evidence type="ECO:0000256" key="2">
    <source>
        <dbReference type="PROSITE-ProRule" id="PRU00703"/>
    </source>
</evidence>
<reference evidence="4" key="2">
    <citation type="submission" date="2021-04" db="EMBL/GenBank/DDBJ databases">
        <authorList>
            <person name="Gilroy R."/>
        </authorList>
    </citation>
    <scope>NUCLEOTIDE SEQUENCE</scope>
    <source>
        <strain evidence="4">Gambia11-129</strain>
    </source>
</reference>
<dbReference type="InterPro" id="IPR046342">
    <property type="entry name" value="CBS_dom_sf"/>
</dbReference>
<dbReference type="EMBL" id="DXHU01000021">
    <property type="protein sequence ID" value="HIV99245.1"/>
    <property type="molecule type" value="Genomic_DNA"/>
</dbReference>
<dbReference type="PANTHER" id="PTHR43080:SF26">
    <property type="entry name" value="REGULATORY PROTEIN"/>
    <property type="match status" value="1"/>
</dbReference>
<reference evidence="4" key="1">
    <citation type="journal article" date="2021" name="PeerJ">
        <title>Extensive microbial diversity within the chicken gut microbiome revealed by metagenomics and culture.</title>
        <authorList>
            <person name="Gilroy R."/>
            <person name="Ravi A."/>
            <person name="Getino M."/>
            <person name="Pursley I."/>
            <person name="Horton D.L."/>
            <person name="Alikhan N.F."/>
            <person name="Baker D."/>
            <person name="Gharbi K."/>
            <person name="Hall N."/>
            <person name="Watson M."/>
            <person name="Adriaenssens E.M."/>
            <person name="Foster-Nyarko E."/>
            <person name="Jarju S."/>
            <person name="Secka A."/>
            <person name="Antonio M."/>
            <person name="Oren A."/>
            <person name="Chaudhuri R.R."/>
            <person name="La Ragione R."/>
            <person name="Hildebrand F."/>
            <person name="Pallen M.J."/>
        </authorList>
    </citation>
    <scope>NUCLEOTIDE SEQUENCE</scope>
    <source>
        <strain evidence="4">Gambia11-129</strain>
    </source>
</reference>